<reference evidence="2" key="1">
    <citation type="journal article" date="2015" name="J. Biotechnol.">
        <title>Complete genome sequence of Streptomyces ambofaciens ATCC 23877, the spiramycin producer.</title>
        <authorList>
            <person name="Thibessard A."/>
            <person name="Haas D."/>
            <person name="Gerbaud C."/>
            <person name="Aigle B."/>
            <person name="Lautru S."/>
            <person name="Pernodet J.L."/>
            <person name="Leblond P."/>
        </authorList>
    </citation>
    <scope>NUCLEOTIDE SEQUENCE [LARGE SCALE GENOMIC DNA]</scope>
    <source>
        <strain evidence="2">ATCC 23877 / 3486 / DSM 40053 / JCM 4204 / NBRC 12836 / NRRL B-2516</strain>
        <plasmid evidence="2">pSAM1</plasmid>
    </source>
</reference>
<keyword evidence="1" id="KW-0614">Plasmid</keyword>
<sequence>MAVYRSRPLPFITLPREVLLNGNLTPTSRLLYALLLSSLDVDMEFSQIATLAGLRHPDELSPYLEELAQIGAVEVGDHEGRGSVLTVHEMPVVPQQRTHTCVPCEDCGDCSCEYIKGVCRPCSEIRRTNDQAKRDIDRWKRQLEAGATYAIGQHAARLHRWDCPTLNTPEKGMARLEEQKPYAKNGGYYWSRLPDLYTADELRQKGSRKKHCAVCGPDPL</sequence>
<name>A0A0K2B6N6_STRA7</name>
<accession>A0A0K2B6N6</accession>
<evidence type="ECO:0000313" key="2">
    <source>
        <dbReference type="Proteomes" id="UP000061018"/>
    </source>
</evidence>
<dbReference type="Proteomes" id="UP000061018">
    <property type="component" value="Plasmid pSAM1"/>
</dbReference>
<dbReference type="KEGG" id="samb:SAM23877_p018"/>
<dbReference type="AlphaFoldDB" id="A0A0K2B6N6"/>
<geneLocation type="plasmid" evidence="1 2">
    <name>pSAM1</name>
</geneLocation>
<dbReference type="RefSeq" id="WP_244903112.1">
    <property type="nucleotide sequence ID" value="NZ_CP012383.1"/>
</dbReference>
<protein>
    <submittedName>
        <fullName evidence="1">Uncharacterized protein</fullName>
    </submittedName>
</protein>
<proteinExistence type="predicted"/>
<organism evidence="1 2">
    <name type="scientific">Streptomyces ambofaciens (strain ATCC 23877 / 3486 / DSM 40053 / JCM 4204 / NBRC 12836 / NRRL B-2516)</name>
    <dbReference type="NCBI Taxonomy" id="278992"/>
    <lineage>
        <taxon>Bacteria</taxon>
        <taxon>Bacillati</taxon>
        <taxon>Actinomycetota</taxon>
        <taxon>Actinomycetes</taxon>
        <taxon>Kitasatosporales</taxon>
        <taxon>Streptomycetaceae</taxon>
        <taxon>Streptomyces</taxon>
    </lineage>
</organism>
<gene>
    <name evidence="1" type="ORF">SAM23877_p018</name>
</gene>
<evidence type="ECO:0000313" key="1">
    <source>
        <dbReference type="EMBL" id="AKZ60727.1"/>
    </source>
</evidence>
<dbReference type="EMBL" id="CP012383">
    <property type="protein sequence ID" value="AKZ60727.1"/>
    <property type="molecule type" value="Genomic_DNA"/>
</dbReference>